<gene>
    <name evidence="1" type="ORF">L2E82_36395</name>
</gene>
<reference evidence="2" key="1">
    <citation type="journal article" date="2022" name="Mol. Ecol. Resour.">
        <title>The genomes of chicory, endive, great burdock and yacon provide insights into Asteraceae palaeo-polyploidization history and plant inulin production.</title>
        <authorList>
            <person name="Fan W."/>
            <person name="Wang S."/>
            <person name="Wang H."/>
            <person name="Wang A."/>
            <person name="Jiang F."/>
            <person name="Liu H."/>
            <person name="Zhao H."/>
            <person name="Xu D."/>
            <person name="Zhang Y."/>
        </authorList>
    </citation>
    <scope>NUCLEOTIDE SEQUENCE [LARGE SCALE GENOMIC DNA]</scope>
    <source>
        <strain evidence="2">cv. Punajuju</strain>
    </source>
</reference>
<proteinExistence type="predicted"/>
<keyword evidence="2" id="KW-1185">Reference proteome</keyword>
<organism evidence="1 2">
    <name type="scientific">Cichorium intybus</name>
    <name type="common">Chicory</name>
    <dbReference type="NCBI Taxonomy" id="13427"/>
    <lineage>
        <taxon>Eukaryota</taxon>
        <taxon>Viridiplantae</taxon>
        <taxon>Streptophyta</taxon>
        <taxon>Embryophyta</taxon>
        <taxon>Tracheophyta</taxon>
        <taxon>Spermatophyta</taxon>
        <taxon>Magnoliopsida</taxon>
        <taxon>eudicotyledons</taxon>
        <taxon>Gunneridae</taxon>
        <taxon>Pentapetalae</taxon>
        <taxon>asterids</taxon>
        <taxon>campanulids</taxon>
        <taxon>Asterales</taxon>
        <taxon>Asteraceae</taxon>
        <taxon>Cichorioideae</taxon>
        <taxon>Cichorieae</taxon>
        <taxon>Cichoriinae</taxon>
        <taxon>Cichorium</taxon>
    </lineage>
</organism>
<dbReference type="Proteomes" id="UP001055811">
    <property type="component" value="Linkage Group LG06"/>
</dbReference>
<protein>
    <submittedName>
        <fullName evidence="1">Uncharacterized protein</fullName>
    </submittedName>
</protein>
<sequence length="1183" mass="131513">MAATAPAAKPLHPVYTLTNIQHKVLVLDGTKVSYSSWVTLFQLHAKGYKVMSHIDGTPSPAKTDAEYEAWAEIDAIVLQWIYGTLSDDLLVRVLVTESTAYEAWSRIKAIFLNNKGSRATALEHEFNNLTLKSMPSLEAYCQKLKELGSQLNDVDCPVNDQRLVLQLVRGLPAEYDTVASYINQSLPTWETACSMLELEHHRQSARESMSHPTAMAAVSSELPPASPNYNNRRRPNNSPGQKRSNNPSSGTPSTGPRHGTGWTSPWAGPPASSFWPTPTGTPASSKSGPRSPAPAANQANLSAFDPLEPIQLGEALQTMTMDPVDDQWYMDSGATNHLTGDQGKIPKPSFNCPVGSIFVGNGASVPVCGSGSSTIQRTTRNLHLNNILYTPNIIKYLISVRKFSVDNNVSIEFDPHGFSVKDFPNGQMLSRHNSSSKLYPLTYPITNAAFLTSTNGLLFRFSCPYTSQQNGKSERMIRRLNEIILTLLTHASLPPQFWVEALHTASYIHNILATKLLKFNTPMTALYHRQPSYEHLRAILSCHVTFDETSFPFSEQHSPVPVYYSFLESDPSPLIFHPPVSPPPPQPPTHHPSTPNTPLPQPPLLHTYHRRHKHPQTTSNTVQPATASPTIPPPPPPPPPQTASTHPMITRSRASTTQPPVSLHTSTQIHISPIPTSHIKALSDPHWHAAMTDEYRALMDNQTWELVGIDCEETLSPVVKPTTIRTVLTLAVSRGWSIHQLDVKNAFLHGDLHETVYMFQPPGFTDTTHPNYVCRLRKSLYGLKQAPRAWYDRFATYIKKSGFQSTVSDTSLFVYKKGQDMAYLLLYVDDIVLTTSNDQLLTSIIALLSREFAMTDLGTLHHFLGIQVTQKNGGLFLSQENYAASILSRAHMADCKPSSTPVDTSPKMSATSGNPLPDGTHYRQLAGALQYITITRPDRTYAVQQICLFMHPPRDPHFQFLKRVLRYLKGTLNYGLRDNLVSWSSKRQATISRSSAEAEYRGVANAVAETTWLRNLLLELHLPTRTATIVYCDNISAVYLSENPFNTNGSGLEKIDATKYIELLEAEVEELNRQVERISANGSNELLDYLKSLEPQNLKDLTSSAGEDVVVAMNTFIKRLLAVSDPTQMKTSVTETSAPELAKLLYWLMVVGYSIRNIEVRFDMERVLGSPPKRQELPPAENI</sequence>
<evidence type="ECO:0000313" key="2">
    <source>
        <dbReference type="Proteomes" id="UP001055811"/>
    </source>
</evidence>
<reference evidence="1 2" key="2">
    <citation type="journal article" date="2022" name="Mol. Ecol. Resour.">
        <title>The genomes of chicory, endive, great burdock and yacon provide insights into Asteraceae paleo-polyploidization history and plant inulin production.</title>
        <authorList>
            <person name="Fan W."/>
            <person name="Wang S."/>
            <person name="Wang H."/>
            <person name="Wang A."/>
            <person name="Jiang F."/>
            <person name="Liu H."/>
            <person name="Zhao H."/>
            <person name="Xu D."/>
            <person name="Zhang Y."/>
        </authorList>
    </citation>
    <scope>NUCLEOTIDE SEQUENCE [LARGE SCALE GENOMIC DNA]</scope>
    <source>
        <strain evidence="2">cv. Punajuju</strain>
        <tissue evidence="1">Leaves</tissue>
    </source>
</reference>
<name>A0ACB9BRJ1_CICIN</name>
<accession>A0ACB9BRJ1</accession>
<dbReference type="EMBL" id="CM042014">
    <property type="protein sequence ID" value="KAI3724612.1"/>
    <property type="molecule type" value="Genomic_DNA"/>
</dbReference>
<comment type="caution">
    <text evidence="1">The sequence shown here is derived from an EMBL/GenBank/DDBJ whole genome shotgun (WGS) entry which is preliminary data.</text>
</comment>
<evidence type="ECO:0000313" key="1">
    <source>
        <dbReference type="EMBL" id="KAI3724612.1"/>
    </source>
</evidence>